<evidence type="ECO:0000313" key="9">
    <source>
        <dbReference type="Proteomes" id="UP000772196"/>
    </source>
</evidence>
<dbReference type="PROSITE" id="PS51318">
    <property type="entry name" value="TAT"/>
    <property type="match status" value="1"/>
</dbReference>
<dbReference type="Proteomes" id="UP000772196">
    <property type="component" value="Unassembled WGS sequence"/>
</dbReference>
<dbReference type="Gene3D" id="3.30.379.10">
    <property type="entry name" value="Chitobiase/beta-hexosaminidase domain 2-like"/>
    <property type="match status" value="1"/>
</dbReference>
<keyword evidence="2" id="KW-0378">Hydrolase</keyword>
<proteinExistence type="inferred from homology"/>
<dbReference type="InterPro" id="IPR058502">
    <property type="entry name" value="PLL-like_beta-prop"/>
</dbReference>
<dbReference type="SUPFAM" id="SSF89372">
    <property type="entry name" value="Fucose-specific lectin"/>
    <property type="match status" value="2"/>
</dbReference>
<comment type="similarity">
    <text evidence="1">Belongs to the glycosyl hydrolase 20 family.</text>
</comment>
<dbReference type="SUPFAM" id="SSF51445">
    <property type="entry name" value="(Trans)glycosidases"/>
    <property type="match status" value="1"/>
</dbReference>
<dbReference type="Gene3D" id="3.20.20.80">
    <property type="entry name" value="Glycosidases"/>
    <property type="match status" value="1"/>
</dbReference>
<evidence type="ECO:0000256" key="3">
    <source>
        <dbReference type="ARBA" id="ARBA00023295"/>
    </source>
</evidence>
<dbReference type="InterPro" id="IPR015882">
    <property type="entry name" value="HEX_bac_N"/>
</dbReference>
<feature type="domain" description="Glycoside hydrolase family 20 catalytic" evidence="5">
    <location>
        <begin position="219"/>
        <end position="404"/>
    </location>
</feature>
<name>A0ABX1HAR7_9ACTN</name>
<dbReference type="PANTHER" id="PTHR43678:SF1">
    <property type="entry name" value="BETA-N-ACETYLHEXOSAMINIDASE"/>
    <property type="match status" value="1"/>
</dbReference>
<evidence type="ECO:0000256" key="4">
    <source>
        <dbReference type="SAM" id="SignalP"/>
    </source>
</evidence>
<dbReference type="Pfam" id="PF00728">
    <property type="entry name" value="Glyco_hydro_20"/>
    <property type="match status" value="1"/>
</dbReference>
<accession>A0ABX1HAR7</accession>
<feature type="domain" description="Beta-hexosaminidase bacterial type N-terminal" evidence="6">
    <location>
        <begin position="44"/>
        <end position="170"/>
    </location>
</feature>
<dbReference type="SUPFAM" id="SSF55545">
    <property type="entry name" value="beta-N-acetylhexosaminidase-like domain"/>
    <property type="match status" value="1"/>
</dbReference>
<dbReference type="EMBL" id="JAAWWP010000027">
    <property type="protein sequence ID" value="NKI45153.1"/>
    <property type="molecule type" value="Genomic_DNA"/>
</dbReference>
<organism evidence="8 9">
    <name type="scientific">Streptomyces physcomitrii</name>
    <dbReference type="NCBI Taxonomy" id="2724184"/>
    <lineage>
        <taxon>Bacteria</taxon>
        <taxon>Bacillati</taxon>
        <taxon>Actinomycetota</taxon>
        <taxon>Actinomycetes</taxon>
        <taxon>Kitasatosporales</taxon>
        <taxon>Streptomycetaceae</taxon>
        <taxon>Streptomyces</taxon>
    </lineage>
</organism>
<dbReference type="InterPro" id="IPR017853">
    <property type="entry name" value="GH"/>
</dbReference>
<dbReference type="PRINTS" id="PR00738">
    <property type="entry name" value="GLHYDRLASE20"/>
</dbReference>
<comment type="caution">
    <text evidence="8">The sequence shown here is derived from an EMBL/GenBank/DDBJ whole genome shotgun (WGS) entry which is preliminary data.</text>
</comment>
<keyword evidence="4" id="KW-0732">Signal</keyword>
<feature type="domain" description="PLL-like beta propeller" evidence="7">
    <location>
        <begin position="544"/>
        <end position="715"/>
    </location>
</feature>
<keyword evidence="9" id="KW-1185">Reference proteome</keyword>
<dbReference type="InterPro" id="IPR052764">
    <property type="entry name" value="GH20_Enzymes"/>
</dbReference>
<dbReference type="Pfam" id="PF03984">
    <property type="entry name" value="DUF346"/>
    <property type="match status" value="2"/>
</dbReference>
<evidence type="ECO:0000256" key="1">
    <source>
        <dbReference type="ARBA" id="ARBA00006285"/>
    </source>
</evidence>
<evidence type="ECO:0000259" key="5">
    <source>
        <dbReference type="Pfam" id="PF00728"/>
    </source>
</evidence>
<dbReference type="InterPro" id="IPR007132">
    <property type="entry name" value="DUF346"/>
</dbReference>
<evidence type="ECO:0000256" key="2">
    <source>
        <dbReference type="ARBA" id="ARBA00022801"/>
    </source>
</evidence>
<dbReference type="PANTHER" id="PTHR43678">
    <property type="entry name" value="PUTATIVE (AFU_ORTHOLOGUE AFUA_2G00640)-RELATED"/>
    <property type="match status" value="1"/>
</dbReference>
<dbReference type="InterPro" id="IPR006311">
    <property type="entry name" value="TAT_signal"/>
</dbReference>
<feature type="chain" id="PRO_5045971597" evidence="4">
    <location>
        <begin position="25"/>
        <end position="824"/>
    </location>
</feature>
<dbReference type="Pfam" id="PF26607">
    <property type="entry name" value="DUF8189"/>
    <property type="match status" value="1"/>
</dbReference>
<gene>
    <name evidence="8" type="ORF">HFV08_28715</name>
</gene>
<dbReference type="RefSeq" id="WP_168543390.1">
    <property type="nucleotide sequence ID" value="NZ_JAAWWP010000027.1"/>
</dbReference>
<dbReference type="Pfam" id="PF02838">
    <property type="entry name" value="Glyco_hydro_20b"/>
    <property type="match status" value="1"/>
</dbReference>
<dbReference type="InterPro" id="IPR025705">
    <property type="entry name" value="Beta_hexosaminidase_sua/sub"/>
</dbReference>
<dbReference type="InterPro" id="IPR015883">
    <property type="entry name" value="Glyco_hydro_20_cat"/>
</dbReference>
<dbReference type="InterPro" id="IPR029018">
    <property type="entry name" value="Hex-like_dom2"/>
</dbReference>
<evidence type="ECO:0000313" key="8">
    <source>
        <dbReference type="EMBL" id="NKI45153.1"/>
    </source>
</evidence>
<keyword evidence="3" id="KW-0326">Glycosidase</keyword>
<reference evidence="8 9" key="1">
    <citation type="submission" date="2020-04" db="EMBL/GenBank/DDBJ databases">
        <title>Phylogenetic Diversity and Antibacterial Activity against Ralstonia solanacearum of Endophytic Actinomycete Isolated from Moss.</title>
        <authorList>
            <person name="Zhuang X."/>
        </authorList>
    </citation>
    <scope>NUCLEOTIDE SEQUENCE [LARGE SCALE GENOMIC DNA]</scope>
    <source>
        <strain evidence="8 9">LD120</strain>
    </source>
</reference>
<sequence length="824" mass="87433">MPPSPSRRTVLRSALSLGAGAALAGGPFGAALSPARAAAAGPGAVIPAPQEWTAAGTGFAYGAGSRLVVDSAYAGQLEADARTFAADLAALTGTAPQVVVGAASGTRAGDLLLALGSTDARLGEEGYALTSAPTLRLTARTATGVFRGSRTVLQLLRAARTIAGGTMRDWPRYPERGLLVANEPKSFSTRWWQEQIRELAYLKMNMLSLYVGYQRVDLAQMKAVAQFAARYHVTVVPQFNMPGHLETELTGRPELHLPGRPASLDLSRESGYTYAREQLAALLPEFEGPHWHLGADEYLIGSDYDAFPQLAAYAKAHYGPEAKGVDAAYGFVNLCHAQVRAAGRTMRIWNDGMLPDPQVQIDREVLVEHWINHGRPAAELLRDGYRVQNSNLDFLYYDLGGRRPDPAKIYEAFRVGLFSGSSVPDDTPGLLGAKLHVWTVPDVESEVQIYQRLHAPLRSLAQITWGSPKPAADYPGFAPLVDAVGHAPGTSLWLTEETAPGGRAFRSADGGEQHVLAAAGANGGLLHWYWSERAGRMTAEHWPGGHVTGAPAGFTHGTETVAFARGTDDSLRHWSGLPGALPAEDDWGAGPGTVTSAPAAYAVGGQQHVYHRAADGTLAHRFRARGGEVVAENWGGRLDGAPAAFVHGAEQHVFARTAADGLGHWWYPGPGGAVGRDDWGAAPGSVTSEVAALALGGQQHVFHRAADGTLAHRFRGGGAVVTESWGGELAGAPVAFVHGQEVHVFARAADGTLRHWSYEPGTGLRREDWDTAGAVTDDPAGLAVGDQHHVWFRDASGSLAHRFYDHSAGRVTAEDWGGSIPAPA</sequence>
<evidence type="ECO:0000259" key="6">
    <source>
        <dbReference type="Pfam" id="PF02838"/>
    </source>
</evidence>
<dbReference type="Gene3D" id="2.120.10.70">
    <property type="entry name" value="Fucose-specific lectin"/>
    <property type="match status" value="1"/>
</dbReference>
<evidence type="ECO:0000259" key="7">
    <source>
        <dbReference type="Pfam" id="PF26607"/>
    </source>
</evidence>
<feature type="signal peptide" evidence="4">
    <location>
        <begin position="1"/>
        <end position="24"/>
    </location>
</feature>
<protein>
    <submittedName>
        <fullName evidence="8">Family 20 glycosylhydrolase</fullName>
    </submittedName>
</protein>